<evidence type="ECO:0000259" key="17">
    <source>
        <dbReference type="Pfam" id="PF16187"/>
    </source>
</evidence>
<dbReference type="GO" id="GO:0004222">
    <property type="term" value="F:metalloendopeptidase activity"/>
    <property type="evidence" value="ECO:0007669"/>
    <property type="project" value="UniProtKB-EC"/>
</dbReference>
<evidence type="ECO:0000256" key="1">
    <source>
        <dbReference type="ARBA" id="ARBA00001947"/>
    </source>
</evidence>
<keyword evidence="6" id="KW-0645">Protease</keyword>
<keyword evidence="7" id="KW-0479">Metal-binding</keyword>
<dbReference type="InterPro" id="IPR054734">
    <property type="entry name" value="PqqF-like_C_4"/>
</dbReference>
<evidence type="ECO:0000256" key="2">
    <source>
        <dbReference type="ARBA" id="ARBA00002184"/>
    </source>
</evidence>
<comment type="cofactor">
    <cofactor evidence="1">
        <name>Zn(2+)</name>
        <dbReference type="ChEBI" id="CHEBI:29105"/>
    </cofactor>
</comment>
<dbReference type="HOGENOM" id="CLU_004639_1_1_6"/>
<dbReference type="FunFam" id="3.30.830.10:FF:000005">
    <property type="entry name" value="nardilysin isoform X1"/>
    <property type="match status" value="1"/>
</dbReference>
<dbReference type="GO" id="GO:0006508">
    <property type="term" value="P:proteolysis"/>
    <property type="evidence" value="ECO:0007669"/>
    <property type="project" value="UniProtKB-KW"/>
</dbReference>
<dbReference type="PANTHER" id="PTHR43690">
    <property type="entry name" value="NARDILYSIN"/>
    <property type="match status" value="1"/>
</dbReference>
<dbReference type="eggNOG" id="COG1025">
    <property type="taxonomic scope" value="Bacteria"/>
</dbReference>
<keyword evidence="20" id="KW-1185">Reference proteome</keyword>
<dbReference type="Proteomes" id="UP000006201">
    <property type="component" value="Unassembled WGS sequence"/>
</dbReference>
<dbReference type="EC" id="3.4.24.55" evidence="4"/>
<evidence type="ECO:0000256" key="4">
    <source>
        <dbReference type="ARBA" id="ARBA00012449"/>
    </source>
</evidence>
<dbReference type="Pfam" id="PF16187">
    <property type="entry name" value="Peptidase_M16_M"/>
    <property type="match status" value="1"/>
</dbReference>
<keyword evidence="8" id="KW-0378">Hydrolase</keyword>
<feature type="domain" description="Peptidase M16 N-terminal" evidence="15">
    <location>
        <begin position="22"/>
        <end position="155"/>
    </location>
</feature>
<keyword evidence="10" id="KW-0482">Metalloprotease</keyword>
<evidence type="ECO:0000256" key="9">
    <source>
        <dbReference type="ARBA" id="ARBA00022833"/>
    </source>
</evidence>
<dbReference type="Pfam" id="PF00675">
    <property type="entry name" value="Peptidase_M16"/>
    <property type="match status" value="1"/>
</dbReference>
<proteinExistence type="inferred from homology"/>
<evidence type="ECO:0000259" key="18">
    <source>
        <dbReference type="Pfam" id="PF22456"/>
    </source>
</evidence>
<dbReference type="OrthoDB" id="9811314at2"/>
<evidence type="ECO:0000256" key="8">
    <source>
        <dbReference type="ARBA" id="ARBA00022801"/>
    </source>
</evidence>
<dbReference type="InterPro" id="IPR007863">
    <property type="entry name" value="Peptidase_M16_C"/>
</dbReference>
<dbReference type="EMBL" id="AAOH01000002">
    <property type="protein sequence ID" value="EAR29482.1"/>
    <property type="molecule type" value="Genomic_DNA"/>
</dbReference>
<dbReference type="InterPro" id="IPR011765">
    <property type="entry name" value="Pept_M16_N"/>
</dbReference>
<evidence type="ECO:0000256" key="13">
    <source>
        <dbReference type="ARBA" id="ARBA00033450"/>
    </source>
</evidence>
<dbReference type="Pfam" id="PF05193">
    <property type="entry name" value="Peptidase_M16_C"/>
    <property type="match status" value="1"/>
</dbReference>
<dbReference type="RefSeq" id="WP_009837356.1">
    <property type="nucleotide sequence ID" value="NZ_AAOH01000002.1"/>
</dbReference>
<dbReference type="GO" id="GO:0046872">
    <property type="term" value="F:metal ion binding"/>
    <property type="evidence" value="ECO:0007669"/>
    <property type="project" value="UniProtKB-KW"/>
</dbReference>
<dbReference type="InterPro" id="IPR050626">
    <property type="entry name" value="Peptidase_M16"/>
</dbReference>
<organism evidence="19 20">
    <name type="scientific">Pseudoalteromonas tunicata D2</name>
    <dbReference type="NCBI Taxonomy" id="87626"/>
    <lineage>
        <taxon>Bacteria</taxon>
        <taxon>Pseudomonadati</taxon>
        <taxon>Pseudomonadota</taxon>
        <taxon>Gammaproteobacteria</taxon>
        <taxon>Alteromonadales</taxon>
        <taxon>Pseudoalteromonadaceae</taxon>
        <taxon>Pseudoalteromonas</taxon>
    </lineage>
</organism>
<comment type="caution">
    <text evidence="19">The sequence shown here is derived from an EMBL/GenBank/DDBJ whole genome shotgun (WGS) entry which is preliminary data.</text>
</comment>
<evidence type="ECO:0000313" key="20">
    <source>
        <dbReference type="Proteomes" id="UP000006201"/>
    </source>
</evidence>
<evidence type="ECO:0000256" key="3">
    <source>
        <dbReference type="ARBA" id="ARBA00007261"/>
    </source>
</evidence>
<evidence type="ECO:0000313" key="19">
    <source>
        <dbReference type="EMBL" id="EAR29482.1"/>
    </source>
</evidence>
<dbReference type="InterPro" id="IPR032632">
    <property type="entry name" value="Peptidase_M16_M"/>
</dbReference>
<keyword evidence="9" id="KW-0862">Zinc</keyword>
<sequence>MNISSNDNRVYHPLKLDNGLKVLFIQDLQSEKSAASLTVNVGHFDDPWQRQGMAHFLEHMLFLGTDRHPEPGTLSQFTSQHGGSCNAWTGTEHSSYFFDINNEFFYQALEIFSRFFIAPLISEAATEKERNAIDAEFKLKLKDDSRRIYQVHKETVNPLHPFAKFSVGNKETLADHGRCISHEIKDFFNQHYLANHMTLAICSPVEIAQQIVWIKSLFADIKSNLNIKAAIAVPLYLPEHQAKQIYITPHKHMQKLIVSFAMPNIDGFYRHKSVSFLAHILGYEGQGSLYAILKQRGWINGLSAGGGINGSNFKDFNLSINLTDEGVAHYRDIVESIFAYLPLLKNPNAHFDALYQDKKTLLDVAFDNQEKSRLLDWISGLSANMHHYPEHEYISGDFLMQCFEKNHWQQLLAWLTPLNMRIVLIDPDVPTTATTAWYHTPYSIEDLSPKWLQQLDRIATPQPDMALPEVNPYLKQKITLLELESKSAIPQRLINETGFEFWFKQDNQYRVAKGHFYLAIDSLTAVKDVQHMAMTRLLADLFMDKVAEEFYPAELAGLSYQLTTHQGGLTLHTSGLSTNQLGLVDKLLNHLYDGRYNPQRFAEYKKQLCRHWQSGNHNKPVSQLFSQLSASLLPWNPTPEDLAQALEQCCFAQFEQFCTEILSEIRLQALLHGNWQRQDAERFINMISLRTKTSAKNAEFAKPNHYLTQQTQHRVLLEHADHALVVYFQAATDEISEKVSLMCLNHVVSQDYFQYMRTEKQLGYLVGTGYAPLNSRAGMAMYVQSPNYTADELLKFHNTFSNSYADNILQLSDLDWHQIKMGLLTQIQEEDKNLRVRSQRYWLSLNNNDLTFDMQNRLATCLNSLTKQQLADFCKQVFNVNSIKMTLLSEQSKKNIQTVVQQSKSL</sequence>
<dbReference type="FunFam" id="3.30.830.10:FF:000012">
    <property type="entry name" value="Protease 3"/>
    <property type="match status" value="1"/>
</dbReference>
<protein>
    <recommendedName>
        <fullName evidence="5">Protease 3</fullName>
        <ecNumber evidence="4">3.4.24.55</ecNumber>
    </recommendedName>
    <alternativeName>
        <fullName evidence="13">Pitrilysin</fullName>
    </alternativeName>
    <alternativeName>
        <fullName evidence="12">Protease III</fullName>
    </alternativeName>
    <alternativeName>
        <fullName evidence="11">Protease pi</fullName>
    </alternativeName>
</protein>
<dbReference type="PANTHER" id="PTHR43690:SF18">
    <property type="entry name" value="INSULIN-DEGRADING ENZYME-RELATED"/>
    <property type="match status" value="1"/>
</dbReference>
<feature type="domain" description="Peptidase M16 C-terminal" evidence="16">
    <location>
        <begin position="183"/>
        <end position="346"/>
    </location>
</feature>
<evidence type="ECO:0000259" key="15">
    <source>
        <dbReference type="Pfam" id="PF00675"/>
    </source>
</evidence>
<evidence type="ECO:0000256" key="7">
    <source>
        <dbReference type="ARBA" id="ARBA00022723"/>
    </source>
</evidence>
<comment type="similarity">
    <text evidence="3 14">Belongs to the peptidase M16 family.</text>
</comment>
<dbReference type="GO" id="GO:0005737">
    <property type="term" value="C:cytoplasm"/>
    <property type="evidence" value="ECO:0007669"/>
    <property type="project" value="UniProtKB-ARBA"/>
</dbReference>
<dbReference type="SUPFAM" id="SSF63411">
    <property type="entry name" value="LuxS/MPP-like metallohydrolase"/>
    <property type="match status" value="4"/>
</dbReference>
<comment type="function">
    <text evidence="2">Endopeptidase that degrades small peptides of less than 7 kDa, such as glucagon and insulin.</text>
</comment>
<evidence type="ECO:0000256" key="5">
    <source>
        <dbReference type="ARBA" id="ARBA00017565"/>
    </source>
</evidence>
<gene>
    <name evidence="19" type="ORF">PTD2_11719</name>
</gene>
<dbReference type="InterPro" id="IPR001431">
    <property type="entry name" value="Pept_M16_Zn_BS"/>
</dbReference>
<evidence type="ECO:0000256" key="14">
    <source>
        <dbReference type="RuleBase" id="RU004447"/>
    </source>
</evidence>
<evidence type="ECO:0000259" key="16">
    <source>
        <dbReference type="Pfam" id="PF05193"/>
    </source>
</evidence>
<dbReference type="PROSITE" id="PS00143">
    <property type="entry name" value="INSULINASE"/>
    <property type="match status" value="1"/>
</dbReference>
<name>A4C678_9GAMM</name>
<evidence type="ECO:0000256" key="11">
    <source>
        <dbReference type="ARBA" id="ARBA00029597"/>
    </source>
</evidence>
<feature type="domain" description="Coenzyme PQQ synthesis protein F-like C-terminal lobe" evidence="18">
    <location>
        <begin position="744"/>
        <end position="842"/>
    </location>
</feature>
<dbReference type="STRING" id="87626.PTD2_11719"/>
<dbReference type="Pfam" id="PF22456">
    <property type="entry name" value="PqqF-like_C_4"/>
    <property type="match status" value="1"/>
</dbReference>
<dbReference type="InterPro" id="IPR011249">
    <property type="entry name" value="Metalloenz_LuxS/M16"/>
</dbReference>
<dbReference type="Gene3D" id="3.30.830.10">
    <property type="entry name" value="Metalloenzyme, LuxS/M16 peptidase-like"/>
    <property type="match status" value="4"/>
</dbReference>
<accession>A4C678</accession>
<feature type="domain" description="Peptidase M16 middle/third" evidence="17">
    <location>
        <begin position="366"/>
        <end position="645"/>
    </location>
</feature>
<reference evidence="19 20" key="1">
    <citation type="submission" date="2006-02" db="EMBL/GenBank/DDBJ databases">
        <authorList>
            <person name="Moran M.A."/>
            <person name="Kjelleberg S."/>
            <person name="Egan S."/>
            <person name="Saunders N."/>
            <person name="Thomas T."/>
            <person name="Ferriera S."/>
            <person name="Johnson J."/>
            <person name="Kravitz S."/>
            <person name="Halpern A."/>
            <person name="Remington K."/>
            <person name="Beeson K."/>
            <person name="Tran B."/>
            <person name="Rogers Y.-H."/>
            <person name="Friedman R."/>
            <person name="Venter J.C."/>
        </authorList>
    </citation>
    <scope>NUCLEOTIDE SEQUENCE [LARGE SCALE GENOMIC DNA]</scope>
    <source>
        <strain evidence="19 20">D2</strain>
    </source>
</reference>
<evidence type="ECO:0000256" key="12">
    <source>
        <dbReference type="ARBA" id="ARBA00031184"/>
    </source>
</evidence>
<evidence type="ECO:0000256" key="6">
    <source>
        <dbReference type="ARBA" id="ARBA00022670"/>
    </source>
</evidence>
<dbReference type="AlphaFoldDB" id="A4C678"/>
<evidence type="ECO:0000256" key="10">
    <source>
        <dbReference type="ARBA" id="ARBA00023049"/>
    </source>
</evidence>